<name>A0A9P4U3R5_9PEZI</name>
<dbReference type="Proteomes" id="UP000800235">
    <property type="component" value="Unassembled WGS sequence"/>
</dbReference>
<dbReference type="AlphaFoldDB" id="A0A9P4U3R5"/>
<dbReference type="EMBL" id="MU007014">
    <property type="protein sequence ID" value="KAF2435217.1"/>
    <property type="molecule type" value="Genomic_DNA"/>
</dbReference>
<organism evidence="1 2">
    <name type="scientific">Tothia fuscella</name>
    <dbReference type="NCBI Taxonomy" id="1048955"/>
    <lineage>
        <taxon>Eukaryota</taxon>
        <taxon>Fungi</taxon>
        <taxon>Dikarya</taxon>
        <taxon>Ascomycota</taxon>
        <taxon>Pezizomycotina</taxon>
        <taxon>Dothideomycetes</taxon>
        <taxon>Pleosporomycetidae</taxon>
        <taxon>Venturiales</taxon>
        <taxon>Cylindrosympodiaceae</taxon>
        <taxon>Tothia</taxon>
    </lineage>
</organism>
<protein>
    <submittedName>
        <fullName evidence="1">Uncharacterized protein</fullName>
    </submittedName>
</protein>
<evidence type="ECO:0000313" key="1">
    <source>
        <dbReference type="EMBL" id="KAF2435217.1"/>
    </source>
</evidence>
<dbReference type="Pfam" id="PF07712">
    <property type="entry name" value="SURNod19"/>
    <property type="match status" value="1"/>
</dbReference>
<sequence>MSAGASMMLSEAKPFRIEDVPPKSTREGVKRKRIYYGPYTLRPSNTKKAWNPAQMDPNSETFNYIATGIPLDATLLFSSNTLQYIDGKIADQASGVYNHHVAFIDLNKSTPLFSSCPGPAAMFTKTPSTIMGASEEIGQSAYSTPDGKFNSGYYIGKNDKIIMSGEVVNYTNDTKVIYSVSDIEYIPGRPVGSLDVFVQILSVSQCDGGNIMLHAPEGKKVFSFESKNMTVLHDGYILSRRGHLHDGGVNIDFKINGKTICDSKAIYGGEKGTFKSGDEVWETVSGTSECHEPFKVQKGDSVTISAHYDLVKHPARKHVGGGMAEEMGIMSFNFATN</sequence>
<proteinExistence type="predicted"/>
<gene>
    <name evidence="1" type="ORF">EJ08DRAFT_656841</name>
</gene>
<reference evidence="1" key="1">
    <citation type="journal article" date="2020" name="Stud. Mycol.">
        <title>101 Dothideomycetes genomes: a test case for predicting lifestyles and emergence of pathogens.</title>
        <authorList>
            <person name="Haridas S."/>
            <person name="Albert R."/>
            <person name="Binder M."/>
            <person name="Bloem J."/>
            <person name="Labutti K."/>
            <person name="Salamov A."/>
            <person name="Andreopoulos B."/>
            <person name="Baker S."/>
            <person name="Barry K."/>
            <person name="Bills G."/>
            <person name="Bluhm B."/>
            <person name="Cannon C."/>
            <person name="Castanera R."/>
            <person name="Culley D."/>
            <person name="Daum C."/>
            <person name="Ezra D."/>
            <person name="Gonzalez J."/>
            <person name="Henrissat B."/>
            <person name="Kuo A."/>
            <person name="Liang C."/>
            <person name="Lipzen A."/>
            <person name="Lutzoni F."/>
            <person name="Magnuson J."/>
            <person name="Mondo S."/>
            <person name="Nolan M."/>
            <person name="Ohm R."/>
            <person name="Pangilinan J."/>
            <person name="Park H.-J."/>
            <person name="Ramirez L."/>
            <person name="Alfaro M."/>
            <person name="Sun H."/>
            <person name="Tritt A."/>
            <person name="Yoshinaga Y."/>
            <person name="Zwiers L.-H."/>
            <person name="Turgeon B."/>
            <person name="Goodwin S."/>
            <person name="Spatafora J."/>
            <person name="Crous P."/>
            <person name="Grigoriev I."/>
        </authorList>
    </citation>
    <scope>NUCLEOTIDE SEQUENCE</scope>
    <source>
        <strain evidence="1">CBS 130266</strain>
    </source>
</reference>
<dbReference type="OrthoDB" id="3892787at2759"/>
<accession>A0A9P4U3R5</accession>
<dbReference type="InterPro" id="IPR011692">
    <property type="entry name" value="Stress_up-reg_Nod19"/>
</dbReference>
<comment type="caution">
    <text evidence="1">The sequence shown here is derived from an EMBL/GenBank/DDBJ whole genome shotgun (WGS) entry which is preliminary data.</text>
</comment>
<evidence type="ECO:0000313" key="2">
    <source>
        <dbReference type="Proteomes" id="UP000800235"/>
    </source>
</evidence>
<keyword evidence="2" id="KW-1185">Reference proteome</keyword>